<comment type="subcellular location">
    <subcellularLocation>
        <location evidence="1">Membrane</location>
        <topology evidence="1">Multi-pass membrane protein</topology>
    </subcellularLocation>
</comment>
<reference evidence="6 7" key="1">
    <citation type="journal article" date="2016" name="Nat. Commun.">
        <title>Thousands of microbial genomes shed light on interconnected biogeochemical processes in an aquifer system.</title>
        <authorList>
            <person name="Anantharaman K."/>
            <person name="Brown C.T."/>
            <person name="Hug L.A."/>
            <person name="Sharon I."/>
            <person name="Castelle C.J."/>
            <person name="Probst A.J."/>
            <person name="Thomas B.C."/>
            <person name="Singh A."/>
            <person name="Wilkins M.J."/>
            <person name="Karaoz U."/>
            <person name="Brodie E.L."/>
            <person name="Williams K.H."/>
            <person name="Hubbard S.S."/>
            <person name="Banfield J.F."/>
        </authorList>
    </citation>
    <scope>NUCLEOTIDE SEQUENCE [LARGE SCALE GENOMIC DNA]</scope>
</reference>
<evidence type="ECO:0000313" key="6">
    <source>
        <dbReference type="EMBL" id="OGI76913.1"/>
    </source>
</evidence>
<evidence type="ECO:0000256" key="3">
    <source>
        <dbReference type="ARBA" id="ARBA00022989"/>
    </source>
</evidence>
<dbReference type="AlphaFoldDB" id="A0A1F6W4S9"/>
<dbReference type="EMBL" id="MFUA01000016">
    <property type="protein sequence ID" value="OGI76913.1"/>
    <property type="molecule type" value="Genomic_DNA"/>
</dbReference>
<organism evidence="6 7">
    <name type="scientific">Candidatus Nomurabacteria bacterium RIFCSPHIGHO2_02_FULL_37_13</name>
    <dbReference type="NCBI Taxonomy" id="1801750"/>
    <lineage>
        <taxon>Bacteria</taxon>
        <taxon>Candidatus Nomuraibacteriota</taxon>
    </lineage>
</organism>
<dbReference type="InterPro" id="IPR006603">
    <property type="entry name" value="PQ-loop_rpt"/>
</dbReference>
<feature type="transmembrane region" description="Helical" evidence="5">
    <location>
        <begin position="35"/>
        <end position="53"/>
    </location>
</feature>
<feature type="transmembrane region" description="Helical" evidence="5">
    <location>
        <begin position="6"/>
        <end position="23"/>
    </location>
</feature>
<evidence type="ECO:0000256" key="1">
    <source>
        <dbReference type="ARBA" id="ARBA00004141"/>
    </source>
</evidence>
<protein>
    <recommendedName>
        <fullName evidence="8">Lipid A biosynthesis N-terminal domain-containing protein</fullName>
    </recommendedName>
</protein>
<evidence type="ECO:0000256" key="4">
    <source>
        <dbReference type="ARBA" id="ARBA00023136"/>
    </source>
</evidence>
<keyword evidence="2 5" id="KW-0812">Transmembrane</keyword>
<proteinExistence type="predicted"/>
<dbReference type="Gene3D" id="1.20.1280.290">
    <property type="match status" value="1"/>
</dbReference>
<dbReference type="GO" id="GO:0016020">
    <property type="term" value="C:membrane"/>
    <property type="evidence" value="ECO:0007669"/>
    <property type="project" value="UniProtKB-SubCell"/>
</dbReference>
<gene>
    <name evidence="6" type="ORF">A3B85_00015</name>
</gene>
<feature type="transmembrane region" description="Helical" evidence="5">
    <location>
        <begin position="59"/>
        <end position="78"/>
    </location>
</feature>
<accession>A0A1F6W4S9</accession>
<evidence type="ECO:0000256" key="5">
    <source>
        <dbReference type="SAM" id="Phobius"/>
    </source>
</evidence>
<evidence type="ECO:0000256" key="2">
    <source>
        <dbReference type="ARBA" id="ARBA00022692"/>
    </source>
</evidence>
<sequence length="83" mass="9431">MQWIFYLPGILFIISGIPQMIKLLKTKSSENISILMYLITLIAVSIVVVDAYIHKNNSILVSNLASLCIVSVNTYLIIKYRKK</sequence>
<keyword evidence="3 5" id="KW-1133">Transmembrane helix</keyword>
<dbReference type="Pfam" id="PF04193">
    <property type="entry name" value="PQ-loop"/>
    <property type="match status" value="1"/>
</dbReference>
<dbReference type="Proteomes" id="UP000178374">
    <property type="component" value="Unassembled WGS sequence"/>
</dbReference>
<evidence type="ECO:0000313" key="7">
    <source>
        <dbReference type="Proteomes" id="UP000178374"/>
    </source>
</evidence>
<comment type="caution">
    <text evidence="6">The sequence shown here is derived from an EMBL/GenBank/DDBJ whole genome shotgun (WGS) entry which is preliminary data.</text>
</comment>
<keyword evidence="4 5" id="KW-0472">Membrane</keyword>
<name>A0A1F6W4S9_9BACT</name>
<dbReference type="STRING" id="1801750.A3B85_00015"/>
<evidence type="ECO:0008006" key="8">
    <source>
        <dbReference type="Google" id="ProtNLM"/>
    </source>
</evidence>